<reference evidence="2 3" key="1">
    <citation type="journal article" date="2007" name="Science">
        <title>Sea anemone genome reveals ancestral eumetazoan gene repertoire and genomic organization.</title>
        <authorList>
            <person name="Putnam N.H."/>
            <person name="Srivastava M."/>
            <person name="Hellsten U."/>
            <person name="Dirks B."/>
            <person name="Chapman J."/>
            <person name="Salamov A."/>
            <person name="Terry A."/>
            <person name="Shapiro H."/>
            <person name="Lindquist E."/>
            <person name="Kapitonov V.V."/>
            <person name="Jurka J."/>
            <person name="Genikhovich G."/>
            <person name="Grigoriev I.V."/>
            <person name="Lucas S.M."/>
            <person name="Steele R.E."/>
            <person name="Finnerty J.R."/>
            <person name="Technau U."/>
            <person name="Martindale M.Q."/>
            <person name="Rokhsar D.S."/>
        </authorList>
    </citation>
    <scope>NUCLEOTIDE SEQUENCE [LARGE SCALE GENOMIC DNA]</scope>
    <source>
        <strain evidence="3">CH2 X CH6</strain>
    </source>
</reference>
<sequence>MSTTGKFQVESWDEERDGQLNEHNLKKKLHDQGYSFLRYTFPSGTDFPNHTHSYEKKDSILTGQFRFAMFGQEVVLKPGDMVVVPANVVHSASVVGQDDVVFFDASKE</sequence>
<dbReference type="eggNOG" id="ENOG502S9YW">
    <property type="taxonomic scope" value="Eukaryota"/>
</dbReference>
<dbReference type="InterPro" id="IPR014710">
    <property type="entry name" value="RmlC-like_jellyroll"/>
</dbReference>
<dbReference type="KEGG" id="nve:5510268"/>
<dbReference type="InParanoid" id="A7SC54"/>
<name>A7SC54_NEMVE</name>
<dbReference type="OrthoDB" id="1161823at2759"/>
<dbReference type="Gene3D" id="2.60.120.10">
    <property type="entry name" value="Jelly Rolls"/>
    <property type="match status" value="1"/>
</dbReference>
<evidence type="ECO:0000259" key="1">
    <source>
        <dbReference type="Pfam" id="PF07883"/>
    </source>
</evidence>
<dbReference type="Pfam" id="PF07883">
    <property type="entry name" value="Cupin_2"/>
    <property type="match status" value="1"/>
</dbReference>
<proteinExistence type="predicted"/>
<accession>A7SC54</accession>
<dbReference type="Proteomes" id="UP000001593">
    <property type="component" value="Unassembled WGS sequence"/>
</dbReference>
<dbReference type="AlphaFoldDB" id="A7SC54"/>
<evidence type="ECO:0000313" key="2">
    <source>
        <dbReference type="EMBL" id="EDO38681.1"/>
    </source>
</evidence>
<dbReference type="OMA" id="FPDHTHA"/>
<dbReference type="HOGENOM" id="CLU_134269_4_0_1"/>
<keyword evidence="3" id="KW-1185">Reference proteome</keyword>
<dbReference type="InterPro" id="IPR052535">
    <property type="entry name" value="Bacilysin_H2HPP_isomerase"/>
</dbReference>
<protein>
    <recommendedName>
        <fullName evidence="1">Cupin type-2 domain-containing protein</fullName>
    </recommendedName>
</protein>
<dbReference type="SUPFAM" id="SSF51182">
    <property type="entry name" value="RmlC-like cupins"/>
    <property type="match status" value="1"/>
</dbReference>
<evidence type="ECO:0000313" key="3">
    <source>
        <dbReference type="Proteomes" id="UP000001593"/>
    </source>
</evidence>
<dbReference type="PhylomeDB" id="A7SC54"/>
<dbReference type="PANTHER" id="PTHR40112">
    <property type="entry name" value="H2HPP ISOMERASE"/>
    <property type="match status" value="1"/>
</dbReference>
<dbReference type="EMBL" id="DS469621">
    <property type="protein sequence ID" value="EDO38681.1"/>
    <property type="molecule type" value="Genomic_DNA"/>
</dbReference>
<gene>
    <name evidence="2" type="ORF">NEMVEDRAFT_v1g112980</name>
</gene>
<dbReference type="InterPro" id="IPR011051">
    <property type="entry name" value="RmlC_Cupin_sf"/>
</dbReference>
<organism evidence="2 3">
    <name type="scientific">Nematostella vectensis</name>
    <name type="common">Starlet sea anemone</name>
    <dbReference type="NCBI Taxonomy" id="45351"/>
    <lineage>
        <taxon>Eukaryota</taxon>
        <taxon>Metazoa</taxon>
        <taxon>Cnidaria</taxon>
        <taxon>Anthozoa</taxon>
        <taxon>Hexacorallia</taxon>
        <taxon>Actiniaria</taxon>
        <taxon>Edwardsiidae</taxon>
        <taxon>Nematostella</taxon>
    </lineage>
</organism>
<dbReference type="PANTHER" id="PTHR40112:SF1">
    <property type="entry name" value="H2HPP ISOMERASE"/>
    <property type="match status" value="1"/>
</dbReference>
<feature type="domain" description="Cupin type-2" evidence="1">
    <location>
        <begin position="39"/>
        <end position="104"/>
    </location>
</feature>
<dbReference type="InterPro" id="IPR013096">
    <property type="entry name" value="Cupin_2"/>
</dbReference>